<dbReference type="Pfam" id="PF00173">
    <property type="entry name" value="Cyt-b5"/>
    <property type="match status" value="1"/>
</dbReference>
<dbReference type="InterPro" id="IPR036374">
    <property type="entry name" value="OxRdtase_Mopterin-bd_sf"/>
</dbReference>
<keyword evidence="15" id="KW-1185">Reference proteome</keyword>
<comment type="cofactor">
    <cofactor evidence="2">
        <name>heme b</name>
        <dbReference type="ChEBI" id="CHEBI:60344"/>
    </cofactor>
</comment>
<protein>
    <recommendedName>
        <fullName evidence="5">sulfite oxidase</fullName>
        <ecNumber evidence="5">1.8.3.1</ecNumber>
    </recommendedName>
</protein>
<feature type="domain" description="Cytochrome b5 heme-binding" evidence="13">
    <location>
        <begin position="89"/>
        <end position="167"/>
    </location>
</feature>
<evidence type="ECO:0000256" key="12">
    <source>
        <dbReference type="SAM" id="MobiDB-lite"/>
    </source>
</evidence>
<dbReference type="GO" id="GO:0008482">
    <property type="term" value="F:sulfite oxidase activity"/>
    <property type="evidence" value="ECO:0007669"/>
    <property type="project" value="UniProtKB-EC"/>
</dbReference>
<reference evidence="14" key="1">
    <citation type="submission" date="2021-01" db="EMBL/GenBank/DDBJ databases">
        <authorList>
            <person name="Eckstrom K.M.E."/>
        </authorList>
    </citation>
    <scope>NUCLEOTIDE SEQUENCE</scope>
    <source>
        <strain evidence="14">UVCC 0001</strain>
    </source>
</reference>
<dbReference type="GO" id="GO:0005758">
    <property type="term" value="C:mitochondrial intermembrane space"/>
    <property type="evidence" value="ECO:0007669"/>
    <property type="project" value="UniProtKB-SubCell"/>
</dbReference>
<dbReference type="Proteomes" id="UP001255856">
    <property type="component" value="Unassembled WGS sequence"/>
</dbReference>
<evidence type="ECO:0000256" key="6">
    <source>
        <dbReference type="ARBA" id="ARBA00022505"/>
    </source>
</evidence>
<dbReference type="PROSITE" id="PS50255">
    <property type="entry name" value="CYTOCHROME_B5_2"/>
    <property type="match status" value="1"/>
</dbReference>
<keyword evidence="10" id="KW-0408">Iron</keyword>
<evidence type="ECO:0000256" key="5">
    <source>
        <dbReference type="ARBA" id="ARBA00012505"/>
    </source>
</evidence>
<evidence type="ECO:0000256" key="4">
    <source>
        <dbReference type="ARBA" id="ARBA00004971"/>
    </source>
</evidence>
<comment type="cofactor">
    <cofactor evidence="1">
        <name>Mo-molybdopterin</name>
        <dbReference type="ChEBI" id="CHEBI:71302"/>
    </cofactor>
</comment>
<feature type="region of interest" description="Disordered" evidence="12">
    <location>
        <begin position="35"/>
        <end position="55"/>
    </location>
</feature>
<dbReference type="PANTHER" id="PTHR19372">
    <property type="entry name" value="SULFITE REDUCTASE"/>
    <property type="match status" value="1"/>
</dbReference>
<evidence type="ECO:0000313" key="15">
    <source>
        <dbReference type="Proteomes" id="UP001255856"/>
    </source>
</evidence>
<evidence type="ECO:0000256" key="10">
    <source>
        <dbReference type="ARBA" id="ARBA00023004"/>
    </source>
</evidence>
<dbReference type="Pfam" id="PF00174">
    <property type="entry name" value="Oxidored_molyb"/>
    <property type="match status" value="1"/>
</dbReference>
<comment type="caution">
    <text evidence="14">The sequence shown here is derived from an EMBL/GenBank/DDBJ whole genome shotgun (WGS) entry which is preliminary data.</text>
</comment>
<dbReference type="PANTHER" id="PTHR19372:SF7">
    <property type="entry name" value="SULFITE OXIDASE, MITOCHONDRIAL"/>
    <property type="match status" value="1"/>
</dbReference>
<dbReference type="Gene3D" id="2.60.40.650">
    <property type="match status" value="1"/>
</dbReference>
<dbReference type="SUPFAM" id="SSF81296">
    <property type="entry name" value="E set domains"/>
    <property type="match status" value="1"/>
</dbReference>
<proteinExistence type="predicted"/>
<evidence type="ECO:0000256" key="8">
    <source>
        <dbReference type="ARBA" id="ARBA00022723"/>
    </source>
</evidence>
<dbReference type="InterPro" id="IPR000572">
    <property type="entry name" value="OxRdtase_Mopterin-bd_dom"/>
</dbReference>
<dbReference type="GO" id="GO:0006790">
    <property type="term" value="P:sulfur compound metabolic process"/>
    <property type="evidence" value="ECO:0007669"/>
    <property type="project" value="TreeGrafter"/>
</dbReference>
<evidence type="ECO:0000256" key="1">
    <source>
        <dbReference type="ARBA" id="ARBA00001924"/>
    </source>
</evidence>
<dbReference type="GO" id="GO:0020037">
    <property type="term" value="F:heme binding"/>
    <property type="evidence" value="ECO:0007669"/>
    <property type="project" value="TreeGrafter"/>
</dbReference>
<sequence length="558" mass="60751">MASALGSRSLAALLARRAWRQGLGSDARSIHNQARSLSTGGFRPAGTGPQTGPGPRGAMLALSAALGLGAGWYALLQPSPSLAKSAEDLPEYSKEEVAEHRSKDSVWVTYKDGVYDVTKWVDIHPGGASRIMLAAGGAIDPFWSMYQQHNTAQVREILEEYRIGRLQGGAPPPPEDPYANDPKDRLPVFIVRSEKPMNAEPPRELLTGSLITPTELFYIRNHLPVPEIDPKEHVLRVCGEGLKEVGVRLNLSLEELRRRFKWHTVTATVQCSGNRRDEFNGVEVVKGLEWGGAAIGTAVWGGVRLADVLRAAGLRAEDETDGEHVQFVGADADISGSRYAASIPLHRALDPRADVLLALEMNGAPLTRDHGAPLRVVVPGTAGCRSVKWVTDVVVSRDEADSLWQRRDYKSFSPSTTWDDVDWESAPAIQVMPITSLICEPAPGTAVEPGDAVAVRGYAWSGGGSRIVRVDVSVDGGKSWRVADLNKVPQQSGRAWAWTLWELEVEVPADARGEFVVVAKATDENYNTQPESPASIWNIRGVNCHSWPQLKLKVERDS</sequence>
<dbReference type="InterPro" id="IPR005066">
    <property type="entry name" value="MoCF_OxRdtse_dimer"/>
</dbReference>
<dbReference type="FunFam" id="3.10.120.10:FF:000007">
    <property type="entry name" value="Sulfite oxidase, mitochondrial"/>
    <property type="match status" value="1"/>
</dbReference>
<name>A0AAD9IJI3_PROWI</name>
<keyword evidence="11" id="KW-0496">Mitochondrion</keyword>
<evidence type="ECO:0000256" key="9">
    <source>
        <dbReference type="ARBA" id="ARBA00023002"/>
    </source>
</evidence>
<comment type="subcellular location">
    <subcellularLocation>
        <location evidence="3">Mitochondrion intermembrane space</location>
    </subcellularLocation>
</comment>
<keyword evidence="9" id="KW-0560">Oxidoreductase</keyword>
<dbReference type="Gene3D" id="3.90.420.10">
    <property type="entry name" value="Oxidoreductase, molybdopterin-binding domain"/>
    <property type="match status" value="1"/>
</dbReference>
<evidence type="ECO:0000256" key="7">
    <source>
        <dbReference type="ARBA" id="ARBA00022617"/>
    </source>
</evidence>
<dbReference type="GO" id="GO:0030151">
    <property type="term" value="F:molybdenum ion binding"/>
    <property type="evidence" value="ECO:0007669"/>
    <property type="project" value="InterPro"/>
</dbReference>
<dbReference type="InterPro" id="IPR008335">
    <property type="entry name" value="Mopterin_OxRdtase_euk"/>
</dbReference>
<dbReference type="EMBL" id="JASFZW010000002">
    <property type="protein sequence ID" value="KAK2079581.1"/>
    <property type="molecule type" value="Genomic_DNA"/>
</dbReference>
<dbReference type="SMART" id="SM01117">
    <property type="entry name" value="Cyt-b5"/>
    <property type="match status" value="1"/>
</dbReference>
<dbReference type="InterPro" id="IPR014756">
    <property type="entry name" value="Ig_E-set"/>
</dbReference>
<evidence type="ECO:0000256" key="2">
    <source>
        <dbReference type="ARBA" id="ARBA00001970"/>
    </source>
</evidence>
<dbReference type="CDD" id="cd02111">
    <property type="entry name" value="eukary_SO_Moco"/>
    <property type="match status" value="1"/>
</dbReference>
<dbReference type="FunFam" id="3.90.420.10:FF:000002">
    <property type="entry name" value="sulfite oxidase, mitochondrial"/>
    <property type="match status" value="1"/>
</dbReference>
<gene>
    <name evidence="14" type="ORF">QBZ16_001976</name>
</gene>
<keyword evidence="6" id="KW-0500">Molybdenum</keyword>
<evidence type="ECO:0000256" key="3">
    <source>
        <dbReference type="ARBA" id="ARBA00004569"/>
    </source>
</evidence>
<evidence type="ECO:0000313" key="14">
    <source>
        <dbReference type="EMBL" id="KAK2079581.1"/>
    </source>
</evidence>
<dbReference type="SUPFAM" id="SSF56524">
    <property type="entry name" value="Oxidoreductase molybdopterin-binding domain"/>
    <property type="match status" value="1"/>
</dbReference>
<dbReference type="Gene3D" id="3.10.120.10">
    <property type="entry name" value="Cytochrome b5-like heme/steroid binding domain"/>
    <property type="match status" value="1"/>
</dbReference>
<dbReference type="PRINTS" id="PR00363">
    <property type="entry name" value="CYTOCHROMEB5"/>
</dbReference>
<comment type="pathway">
    <text evidence="4">Energy metabolism; sulfur metabolism.</text>
</comment>
<organism evidence="14 15">
    <name type="scientific">Prototheca wickerhamii</name>
    <dbReference type="NCBI Taxonomy" id="3111"/>
    <lineage>
        <taxon>Eukaryota</taxon>
        <taxon>Viridiplantae</taxon>
        <taxon>Chlorophyta</taxon>
        <taxon>core chlorophytes</taxon>
        <taxon>Trebouxiophyceae</taxon>
        <taxon>Chlorellales</taxon>
        <taxon>Chlorellaceae</taxon>
        <taxon>Prototheca</taxon>
    </lineage>
</organism>
<dbReference type="PRINTS" id="PR00407">
    <property type="entry name" value="EUMOPTERIN"/>
</dbReference>
<dbReference type="GO" id="GO:0043546">
    <property type="term" value="F:molybdopterin cofactor binding"/>
    <property type="evidence" value="ECO:0007669"/>
    <property type="project" value="TreeGrafter"/>
</dbReference>
<dbReference type="InterPro" id="IPR036400">
    <property type="entry name" value="Cyt_B5-like_heme/steroid_sf"/>
</dbReference>
<dbReference type="InterPro" id="IPR001199">
    <property type="entry name" value="Cyt_B5-like_heme/steroid-bd"/>
</dbReference>
<dbReference type="SUPFAM" id="SSF55856">
    <property type="entry name" value="Cytochrome b5-like heme/steroid binding domain"/>
    <property type="match status" value="1"/>
</dbReference>
<keyword evidence="7" id="KW-0349">Heme</keyword>
<dbReference type="Pfam" id="PF03404">
    <property type="entry name" value="Mo-co_dimer"/>
    <property type="match status" value="1"/>
</dbReference>
<dbReference type="AlphaFoldDB" id="A0AAD9IJI3"/>
<accession>A0AAD9IJI3</accession>
<keyword evidence="8" id="KW-0479">Metal-binding</keyword>
<evidence type="ECO:0000259" key="13">
    <source>
        <dbReference type="PROSITE" id="PS50255"/>
    </source>
</evidence>
<evidence type="ECO:0000256" key="11">
    <source>
        <dbReference type="ARBA" id="ARBA00023128"/>
    </source>
</evidence>
<dbReference type="EC" id="1.8.3.1" evidence="5"/>